<sequence length="72" mass="7959">MGDVIEFPEGTVGDVPVDGVLDGAKLLQMVCIMGYDKDGNEYFASSCGDIKEINWLLDRYKHFLQGIADESE</sequence>
<reference evidence="1" key="1">
    <citation type="submission" date="2020-05" db="EMBL/GenBank/DDBJ databases">
        <authorList>
            <person name="Chiriac C."/>
            <person name="Salcher M."/>
            <person name="Ghai R."/>
            <person name="Kavagutti S V."/>
        </authorList>
    </citation>
    <scope>NUCLEOTIDE SEQUENCE</scope>
</reference>
<evidence type="ECO:0000313" key="1">
    <source>
        <dbReference type="EMBL" id="CAB5079554.1"/>
    </source>
</evidence>
<protein>
    <submittedName>
        <fullName evidence="1">Uncharacterized protein</fullName>
    </submittedName>
</protein>
<name>A0A6J7VN96_9CAUD</name>
<organism evidence="1">
    <name type="scientific">uncultured Caudovirales phage</name>
    <dbReference type="NCBI Taxonomy" id="2100421"/>
    <lineage>
        <taxon>Viruses</taxon>
        <taxon>Duplodnaviria</taxon>
        <taxon>Heunggongvirae</taxon>
        <taxon>Uroviricota</taxon>
        <taxon>Caudoviricetes</taxon>
        <taxon>Peduoviridae</taxon>
        <taxon>Maltschvirus</taxon>
        <taxon>Maltschvirus maltsch</taxon>
    </lineage>
</organism>
<gene>
    <name evidence="1" type="ORF">UFOVP146_7</name>
</gene>
<dbReference type="EMBL" id="LR798192">
    <property type="protein sequence ID" value="CAB5079554.1"/>
    <property type="molecule type" value="Genomic_DNA"/>
</dbReference>
<accession>A0A6J7VN96</accession>
<proteinExistence type="predicted"/>